<dbReference type="SUPFAM" id="SSF109998">
    <property type="entry name" value="Triger factor/SurA peptide-binding domain-like"/>
    <property type="match status" value="1"/>
</dbReference>
<keyword evidence="2" id="KW-0574">Periplasm</keyword>
<dbReference type="Proteomes" id="UP000056466">
    <property type="component" value="Chromosome"/>
</dbReference>
<reference evidence="8 9" key="1">
    <citation type="submission" date="2015-06" db="EMBL/GenBank/DDBJ databases">
        <title>Lineage-specific patterns of genome deterioration in obligate symbionts.</title>
        <authorList>
            <person name="Bennett G.M."/>
            <person name="McCutcheon J.P."/>
            <person name="McDonald B.R."/>
            <person name="Moran N.A."/>
        </authorList>
    </citation>
    <scope>NUCLEOTIDE SEQUENCE [LARGE SCALE GENOMIC DNA]</scope>
    <source>
        <strain evidence="8 9">B-GSS</strain>
    </source>
</reference>
<evidence type="ECO:0000256" key="1">
    <source>
        <dbReference type="ARBA" id="ARBA00022729"/>
    </source>
</evidence>
<dbReference type="PROSITE" id="PS01096">
    <property type="entry name" value="PPIC_PPIASE_1"/>
    <property type="match status" value="1"/>
</dbReference>
<dbReference type="Gene3D" id="1.10.4030.10">
    <property type="entry name" value="Porin chaperone SurA, peptide-binding domain"/>
    <property type="match status" value="1"/>
</dbReference>
<accession>A0A0K2BM26</accession>
<evidence type="ECO:0000256" key="6">
    <source>
        <dbReference type="PROSITE-ProRule" id="PRU00278"/>
    </source>
</evidence>
<dbReference type="AlphaFoldDB" id="A0A0K2BM26"/>
<keyword evidence="1" id="KW-0732">Signal</keyword>
<dbReference type="PANTHER" id="PTHR47637">
    <property type="entry name" value="CHAPERONE SURA"/>
    <property type="match status" value="1"/>
</dbReference>
<dbReference type="PANTHER" id="PTHR47637:SF1">
    <property type="entry name" value="CHAPERONE SURA"/>
    <property type="match status" value="1"/>
</dbReference>
<evidence type="ECO:0000313" key="8">
    <source>
        <dbReference type="EMBL" id="AKZ66093.1"/>
    </source>
</evidence>
<dbReference type="Gene3D" id="3.10.50.40">
    <property type="match status" value="2"/>
</dbReference>
<sequence>MHHYIIDNYLIDHVIKHKIVLKNEKKLNFFISDDQLNQIILEIANKNNLSISEFRRFLIKSGISYDTYRTQLRNYLFMTEVCKMAVRSRVNILQNEVESMTNKIIFAKSSNSKEFHLSHIVIPIVDKPSQYKINKAKELAILIMSASNQKEDFSQLAKKYSTKDNILYSHNFFWIKNKELSPIVAEYLTEAQKGSIIGPIYLERGFHIFKVNDIRSKEQKMVLPITEVYASHIVISTSGSKNNDNEKAYYKLRNIAQNIKSGNISFSAAAKQISTDVCSAHQGGDLGWNKLNTFNPIFRGLLLSLKDGELSEPIYFSNGWHLIKLHNKRKVYQLRAQEKEHAYRLLYKRKLSEALKQLIKKQRSSVYVKIIDNN</sequence>
<evidence type="ECO:0000256" key="2">
    <source>
        <dbReference type="ARBA" id="ARBA00022764"/>
    </source>
</evidence>
<evidence type="ECO:0000256" key="5">
    <source>
        <dbReference type="ARBA" id="ARBA00023235"/>
    </source>
</evidence>
<dbReference type="RefSeq" id="WP_053097210.1">
    <property type="nucleotide sequence ID" value="NZ_CP011787.1"/>
</dbReference>
<keyword evidence="5 6" id="KW-0413">Isomerase</keyword>
<feature type="domain" description="PpiC" evidence="7">
    <location>
        <begin position="225"/>
        <end position="327"/>
    </location>
</feature>
<dbReference type="Pfam" id="PF00639">
    <property type="entry name" value="Rotamase"/>
    <property type="match status" value="2"/>
</dbReference>
<feature type="domain" description="PpiC" evidence="7">
    <location>
        <begin position="112"/>
        <end position="213"/>
    </location>
</feature>
<dbReference type="SUPFAM" id="SSF54534">
    <property type="entry name" value="FKBP-like"/>
    <property type="match status" value="2"/>
</dbReference>
<dbReference type="InterPro" id="IPR046357">
    <property type="entry name" value="PPIase_dom_sf"/>
</dbReference>
<dbReference type="InterPro" id="IPR027304">
    <property type="entry name" value="Trigger_fact/SurA_dom_sf"/>
</dbReference>
<keyword evidence="4" id="KW-0143">Chaperone</keyword>
<keyword evidence="9" id="KW-1185">Reference proteome</keyword>
<dbReference type="Pfam" id="PF09312">
    <property type="entry name" value="SurA_N"/>
    <property type="match status" value="1"/>
</dbReference>
<gene>
    <name evidence="8" type="primary">surA</name>
    <name evidence="8" type="ORF">AB162_511</name>
</gene>
<protein>
    <submittedName>
        <fullName evidence="8">Survival protein SurA (Peptidyl-prolyl cis-trans isomerase)</fullName>
        <ecNumber evidence="8">5.2.1.8</ecNumber>
    </submittedName>
</protein>
<evidence type="ECO:0000313" key="9">
    <source>
        <dbReference type="Proteomes" id="UP000056466"/>
    </source>
</evidence>
<dbReference type="GO" id="GO:0003755">
    <property type="term" value="F:peptidyl-prolyl cis-trans isomerase activity"/>
    <property type="evidence" value="ECO:0007669"/>
    <property type="project" value="UniProtKB-KW"/>
</dbReference>
<evidence type="ECO:0000259" key="7">
    <source>
        <dbReference type="PROSITE" id="PS50198"/>
    </source>
</evidence>
<name>A0A0K2BM26_9GAMM</name>
<dbReference type="InterPro" id="IPR015391">
    <property type="entry name" value="SurA_N"/>
</dbReference>
<dbReference type="EMBL" id="CP011787">
    <property type="protein sequence ID" value="AKZ66093.1"/>
    <property type="molecule type" value="Genomic_DNA"/>
</dbReference>
<dbReference type="InterPro" id="IPR050280">
    <property type="entry name" value="OMP_Chaperone_SurA"/>
</dbReference>
<dbReference type="InterPro" id="IPR000297">
    <property type="entry name" value="PPIase_PpiC"/>
</dbReference>
<dbReference type="EC" id="5.2.1.8" evidence="8"/>
<dbReference type="PROSITE" id="PS50198">
    <property type="entry name" value="PPIC_PPIASE_2"/>
    <property type="match status" value="2"/>
</dbReference>
<evidence type="ECO:0000256" key="4">
    <source>
        <dbReference type="ARBA" id="ARBA00023186"/>
    </source>
</evidence>
<dbReference type="OrthoDB" id="14196at2"/>
<organism evidence="8 9">
    <name type="scientific">Candidatus Palibaumannia cicadellinicola</name>
    <dbReference type="NCBI Taxonomy" id="186490"/>
    <lineage>
        <taxon>Bacteria</taxon>
        <taxon>Pseudomonadati</taxon>
        <taxon>Pseudomonadota</taxon>
        <taxon>Gammaproteobacteria</taxon>
        <taxon>Candidatus Palibaumannia</taxon>
    </lineage>
</organism>
<proteinExistence type="predicted"/>
<dbReference type="InterPro" id="IPR023058">
    <property type="entry name" value="PPIase_PpiC_CS"/>
</dbReference>
<evidence type="ECO:0000256" key="3">
    <source>
        <dbReference type="ARBA" id="ARBA00023110"/>
    </source>
</evidence>
<dbReference type="KEGG" id="bcig:AB162_511"/>
<keyword evidence="3 6" id="KW-0697">Rotamase</keyword>